<dbReference type="AlphaFoldDB" id="A0A1F5YFW6"/>
<dbReference type="InterPro" id="IPR003439">
    <property type="entry name" value="ABC_transporter-like_ATP-bd"/>
</dbReference>
<dbReference type="GO" id="GO:0016887">
    <property type="term" value="F:ATP hydrolysis activity"/>
    <property type="evidence" value="ECO:0007669"/>
    <property type="project" value="InterPro"/>
</dbReference>
<gene>
    <name evidence="5" type="ORF">A2153_01215</name>
</gene>
<reference evidence="5 6" key="1">
    <citation type="journal article" date="2016" name="Nat. Commun.">
        <title>Thousands of microbial genomes shed light on interconnected biogeochemical processes in an aquifer system.</title>
        <authorList>
            <person name="Anantharaman K."/>
            <person name="Brown C.T."/>
            <person name="Hug L.A."/>
            <person name="Sharon I."/>
            <person name="Castelle C.J."/>
            <person name="Probst A.J."/>
            <person name="Thomas B.C."/>
            <person name="Singh A."/>
            <person name="Wilkins M.J."/>
            <person name="Karaoz U."/>
            <person name="Brodie E.L."/>
            <person name="Williams K.H."/>
            <person name="Hubbard S.S."/>
            <person name="Banfield J.F."/>
        </authorList>
    </citation>
    <scope>NUCLEOTIDE SEQUENCE [LARGE SCALE GENOMIC DNA]</scope>
</reference>
<evidence type="ECO:0000256" key="1">
    <source>
        <dbReference type="ARBA" id="ARBA00022448"/>
    </source>
</evidence>
<dbReference type="CDD" id="cd03293">
    <property type="entry name" value="ABC_NrtD_SsuB_transporters"/>
    <property type="match status" value="1"/>
</dbReference>
<keyword evidence="1" id="KW-0813">Transport</keyword>
<dbReference type="Gene3D" id="3.40.50.300">
    <property type="entry name" value="P-loop containing nucleotide triphosphate hydrolases"/>
    <property type="match status" value="1"/>
</dbReference>
<dbReference type="InterPro" id="IPR027417">
    <property type="entry name" value="P-loop_NTPase"/>
</dbReference>
<accession>A0A1F5YFW6</accession>
<dbReference type="PANTHER" id="PTHR42788">
    <property type="entry name" value="TAURINE IMPORT ATP-BINDING PROTEIN-RELATED"/>
    <property type="match status" value="1"/>
</dbReference>
<dbReference type="InterPro" id="IPR050166">
    <property type="entry name" value="ABC_transporter_ATP-bind"/>
</dbReference>
<protein>
    <recommendedName>
        <fullName evidence="4">ABC transporter domain-containing protein</fullName>
    </recommendedName>
</protein>
<evidence type="ECO:0000313" key="5">
    <source>
        <dbReference type="EMBL" id="OGF99060.1"/>
    </source>
</evidence>
<name>A0A1F5YFW6_9BACT</name>
<evidence type="ECO:0000256" key="2">
    <source>
        <dbReference type="ARBA" id="ARBA00022741"/>
    </source>
</evidence>
<evidence type="ECO:0000313" key="6">
    <source>
        <dbReference type="Proteomes" id="UP000177396"/>
    </source>
</evidence>
<dbReference type="InterPro" id="IPR003593">
    <property type="entry name" value="AAA+_ATPase"/>
</dbReference>
<dbReference type="SUPFAM" id="SSF52540">
    <property type="entry name" value="P-loop containing nucleoside triphosphate hydrolases"/>
    <property type="match status" value="1"/>
</dbReference>
<dbReference type="Proteomes" id="UP000177396">
    <property type="component" value="Unassembled WGS sequence"/>
</dbReference>
<sequence length="271" mass="30931">MPTKLTLTNFYKRAPLLKVSNLSKSYFSPKGEMLPVLDKISLNLYKNEFVSVIGQSGCGKSTLLDCISGLSRPDQGKVNLNGIDITGSIGMLSYMMQDDVLLPWRTLEQNVMLPMQLGRKFNKYEAQERISRLAKIFGLNKFLNYYPYQLSGGMKQRVSLMRACISNKEILLLDEPFAKLDSLTRTQIQTWFLRIWRNNKLTVLMVTHDIDEALYLSNRIYVFSAKPAKIIAEINLPSISPKNVDNLLKPQYISVKKKLLSILHLNSLKFA</sequence>
<dbReference type="Pfam" id="PF00005">
    <property type="entry name" value="ABC_tran"/>
    <property type="match status" value="1"/>
</dbReference>
<evidence type="ECO:0000256" key="3">
    <source>
        <dbReference type="ARBA" id="ARBA00022840"/>
    </source>
</evidence>
<comment type="caution">
    <text evidence="5">The sequence shown here is derived from an EMBL/GenBank/DDBJ whole genome shotgun (WGS) entry which is preliminary data.</text>
</comment>
<evidence type="ECO:0000259" key="4">
    <source>
        <dbReference type="PROSITE" id="PS50893"/>
    </source>
</evidence>
<dbReference type="EMBL" id="MFJB01000070">
    <property type="protein sequence ID" value="OGF99060.1"/>
    <property type="molecule type" value="Genomic_DNA"/>
</dbReference>
<dbReference type="PROSITE" id="PS50893">
    <property type="entry name" value="ABC_TRANSPORTER_2"/>
    <property type="match status" value="1"/>
</dbReference>
<feature type="domain" description="ABC transporter" evidence="4">
    <location>
        <begin position="17"/>
        <end position="250"/>
    </location>
</feature>
<organism evidence="5 6">
    <name type="scientific">Candidatus Gottesmanbacteria bacterium RBG_16_38_7b</name>
    <dbReference type="NCBI Taxonomy" id="1798372"/>
    <lineage>
        <taxon>Bacteria</taxon>
        <taxon>Candidatus Gottesmaniibacteriota</taxon>
    </lineage>
</organism>
<keyword evidence="2" id="KW-0547">Nucleotide-binding</keyword>
<keyword evidence="3" id="KW-0067">ATP-binding</keyword>
<dbReference type="SMART" id="SM00382">
    <property type="entry name" value="AAA"/>
    <property type="match status" value="1"/>
</dbReference>
<dbReference type="PANTHER" id="PTHR42788:SF2">
    <property type="entry name" value="ABC TRANSPORTER ATP-BINDING PROTEIN"/>
    <property type="match status" value="1"/>
</dbReference>
<dbReference type="GO" id="GO:0005524">
    <property type="term" value="F:ATP binding"/>
    <property type="evidence" value="ECO:0007669"/>
    <property type="project" value="UniProtKB-KW"/>
</dbReference>
<proteinExistence type="predicted"/>